<keyword evidence="1" id="KW-0378">Hydrolase</keyword>
<dbReference type="SUPFAM" id="SSF52540">
    <property type="entry name" value="P-loop containing nucleoside triphosphate hydrolases"/>
    <property type="match status" value="2"/>
</dbReference>
<dbReference type="Gene3D" id="3.40.50.300">
    <property type="entry name" value="P-loop containing nucleotide triphosphate hydrolases"/>
    <property type="match status" value="1"/>
</dbReference>
<dbReference type="GO" id="GO:0016787">
    <property type="term" value="F:hydrolase activity"/>
    <property type="evidence" value="ECO:0007669"/>
    <property type="project" value="UniProtKB-KW"/>
</dbReference>
<evidence type="ECO:0000259" key="2">
    <source>
        <dbReference type="PROSITE" id="PS51192"/>
    </source>
</evidence>
<dbReference type="InterPro" id="IPR038718">
    <property type="entry name" value="SNF2-like_sf"/>
</dbReference>
<dbReference type="Pfam" id="PF00271">
    <property type="entry name" value="Helicase_C"/>
    <property type="match status" value="1"/>
</dbReference>
<comment type="caution">
    <text evidence="4">The sequence shown here is derived from an EMBL/GenBank/DDBJ whole genome shotgun (WGS) entry which is preliminary data.</text>
</comment>
<dbReference type="EMBL" id="JACHXU010000018">
    <property type="protein sequence ID" value="MBB3208848.1"/>
    <property type="molecule type" value="Genomic_DNA"/>
</dbReference>
<dbReference type="InterPro" id="IPR000330">
    <property type="entry name" value="SNF2_N"/>
</dbReference>
<reference evidence="4 5" key="1">
    <citation type="submission" date="2020-08" db="EMBL/GenBank/DDBJ databases">
        <title>Genomic Encyclopedia of Type Strains, Phase III (KMG-III): the genomes of soil and plant-associated and newly described type strains.</title>
        <authorList>
            <person name="Whitman W."/>
        </authorList>
    </citation>
    <scope>NUCLEOTIDE SEQUENCE [LARGE SCALE GENOMIC DNA]</scope>
    <source>
        <strain evidence="4 5">CECT 8075</strain>
    </source>
</reference>
<dbReference type="GO" id="GO:0005524">
    <property type="term" value="F:ATP binding"/>
    <property type="evidence" value="ECO:0007669"/>
    <property type="project" value="InterPro"/>
</dbReference>
<dbReference type="CDD" id="cd18012">
    <property type="entry name" value="DEXQc_arch_SWI2_SNF2"/>
    <property type="match status" value="1"/>
</dbReference>
<evidence type="ECO:0000313" key="4">
    <source>
        <dbReference type="EMBL" id="MBB3208848.1"/>
    </source>
</evidence>
<evidence type="ECO:0000256" key="1">
    <source>
        <dbReference type="ARBA" id="ARBA00022801"/>
    </source>
</evidence>
<dbReference type="InterPro" id="IPR001650">
    <property type="entry name" value="Helicase_C-like"/>
</dbReference>
<dbReference type="InterPro" id="IPR049730">
    <property type="entry name" value="SNF2/RAD54-like_C"/>
</dbReference>
<dbReference type="GO" id="GO:0004386">
    <property type="term" value="F:helicase activity"/>
    <property type="evidence" value="ECO:0007669"/>
    <property type="project" value="UniProtKB-KW"/>
</dbReference>
<keyword evidence="4" id="KW-0547">Nucleotide-binding</keyword>
<dbReference type="Proteomes" id="UP000536179">
    <property type="component" value="Unassembled WGS sequence"/>
</dbReference>
<dbReference type="Pfam" id="PF00176">
    <property type="entry name" value="SNF2-rel_dom"/>
    <property type="match status" value="1"/>
</dbReference>
<evidence type="ECO:0000259" key="3">
    <source>
        <dbReference type="PROSITE" id="PS51194"/>
    </source>
</evidence>
<dbReference type="Gene3D" id="3.40.50.10810">
    <property type="entry name" value="Tandem AAA-ATPase domain"/>
    <property type="match status" value="1"/>
</dbReference>
<feature type="domain" description="Helicase ATP-binding" evidence="2">
    <location>
        <begin position="941"/>
        <end position="1097"/>
    </location>
</feature>
<keyword evidence="5" id="KW-1185">Reference proteome</keyword>
<evidence type="ECO:0000313" key="5">
    <source>
        <dbReference type="Proteomes" id="UP000536179"/>
    </source>
</evidence>
<dbReference type="RefSeq" id="WP_184307027.1">
    <property type="nucleotide sequence ID" value="NZ_JACHXU010000018.1"/>
</dbReference>
<dbReference type="PROSITE" id="PS51192">
    <property type="entry name" value="HELICASE_ATP_BIND_1"/>
    <property type="match status" value="1"/>
</dbReference>
<feature type="domain" description="Helicase C-terminal" evidence="3">
    <location>
        <begin position="1216"/>
        <end position="1377"/>
    </location>
</feature>
<sequence length="1382" mass="152846">MKKTINQYRRLGRLEKTVLQILAFQHRRCEYPEIWRFGKALGLVRDDGRSLTQTSIRECLSKLHQVDLLSKPNNHPVAEIHDFLIREGLKSELSQSLLEACQKYERWGSRCESLEFYLAFYTQDASLFQTALENIRVGSVPLLSPFCQKTFDDLTPEFQQHYFDFVVPFWISHGHADPDAVENLQATIAGDETTTGSAPTLLTWAIASGNVALLRDLTKHGRSVAQDIEGGLGLLAGDSNKALDQLMHCLTNRKSKQSLTKLGGLPSVFGLLAAFDPESSLTPEKAVEAAGLAQRRTGSPYTNAFCLIEAALEYAIAPSDAGGLLSRMSKIASSPLDTLIAGYLAKWLNLSGDGNADISGLASAASQFASTGCLWLAAEAHALAGHSKLKTASAEKAKADKLHRQLGTKSLVDMIKPEPPWARTLAAITRMGDKAVPAASTDAKGESVSDRLIYELIHNDHYFNLDVYHQVRKGKKWSKGRKVALARLHHEYQKPQFAFLTPEDQALCRTLRHWTERGSYGYPEEYCEFDSRSGAKALIGHPRIYLPGEREQPLEITESPVQLLVRKDDDGKVEVVLHPKPIGKHEMRIEELGSHRRGITLFEAAHLELQKLLGQGLKVPASAADQVMRSVAGLASIVTVHSEIGSTRSAAMDFGDKADAACESDDGALPSAERIDADTRIHLRMRPSGEGFRVEIRIHPLGSGGPSCVPGEGGETVLAMVDGKPVSTVRDLGAERERAAAVMEQASVLAEYMVEDWTAVLPSPIETLRLVEEIEELVDSGEVELHWPKGKSLQLAGSATESMLRVSIRRDRDWFAATGKLKVDRNLTIDMMDLIDLVADSPSRFVRLDDGRFLSLAENLRSRIRDLHSFGDGRSVKNKLRFAAVHAGLLEDLGDIKVTADAHWKKCTQRMKDADKLTLHIPRGLQADLRDYQREGVFWMMRLAAWGVGGCLADDMGLGKTIQTIALLLERAGEGPSVVIAPTSVIYNWQDELHRFAPTLTPHVLADADRGKLLESLSAGDVLLCSYGLLQTQGKAMNKIDFGTLILDEAQAIKNPSSKRSKATKSLSAECRFVLTGTPMENHLGELWNLMDFINPGLLGSQESFQERFAVPIERDGDHGVRNQLKRLVSPFILRRTKAQVLTELPPRTETTLRIDPSAEEAALYEAVRERAIQAIEESAEDEPMQLRVLGEIMRLRRACCHPKLVVPESEIAGSKLNSLMELIDDLRNGNHRALVFSQFVDHLSIVREAMQDRQIDHQYLDGSTPAATRKKRVQAFQSGEGDVFLISLKAGGTGLNLTAADYVIHLDPWWNPAVEDQASDRAHRIGQQRPVTIYRLILSGTIEERILELHATKRDLADSLLEGTDQSGKLSAEDLLRLIRQ</sequence>
<dbReference type="SMART" id="SM00490">
    <property type="entry name" value="HELICc"/>
    <property type="match status" value="1"/>
</dbReference>
<gene>
    <name evidence="4" type="ORF">FHS27_004681</name>
</gene>
<dbReference type="CDD" id="cd18793">
    <property type="entry name" value="SF2_C_SNF"/>
    <property type="match status" value="1"/>
</dbReference>
<dbReference type="SMART" id="SM00487">
    <property type="entry name" value="DEXDc"/>
    <property type="match status" value="1"/>
</dbReference>
<organism evidence="4 5">
    <name type="scientific">Aporhodopirellula rubra</name>
    <dbReference type="NCBI Taxonomy" id="980271"/>
    <lineage>
        <taxon>Bacteria</taxon>
        <taxon>Pseudomonadati</taxon>
        <taxon>Planctomycetota</taxon>
        <taxon>Planctomycetia</taxon>
        <taxon>Pirellulales</taxon>
        <taxon>Pirellulaceae</taxon>
        <taxon>Aporhodopirellula</taxon>
    </lineage>
</organism>
<protein>
    <submittedName>
        <fullName evidence="4">Superfamily II DNA or RNA helicase</fullName>
    </submittedName>
</protein>
<keyword evidence="4" id="KW-0067">ATP-binding</keyword>
<dbReference type="InterPro" id="IPR027417">
    <property type="entry name" value="P-loop_NTPase"/>
</dbReference>
<name>A0A7W5E279_9BACT</name>
<dbReference type="PANTHER" id="PTHR10799">
    <property type="entry name" value="SNF2/RAD54 HELICASE FAMILY"/>
    <property type="match status" value="1"/>
</dbReference>
<accession>A0A7W5E279</accession>
<dbReference type="InterPro" id="IPR014001">
    <property type="entry name" value="Helicase_ATP-bd"/>
</dbReference>
<proteinExistence type="predicted"/>
<keyword evidence="4" id="KW-0347">Helicase</keyword>
<dbReference type="PROSITE" id="PS51194">
    <property type="entry name" value="HELICASE_CTER"/>
    <property type="match status" value="1"/>
</dbReference>